<dbReference type="InterPro" id="IPR036259">
    <property type="entry name" value="MFS_trans_sf"/>
</dbReference>
<feature type="transmembrane region" description="Helical" evidence="6">
    <location>
        <begin position="350"/>
        <end position="372"/>
    </location>
</feature>
<keyword evidence="4 6" id="KW-1133">Transmembrane helix</keyword>
<dbReference type="SUPFAM" id="SSF103473">
    <property type="entry name" value="MFS general substrate transporter"/>
    <property type="match status" value="1"/>
</dbReference>
<feature type="transmembrane region" description="Helical" evidence="6">
    <location>
        <begin position="230"/>
        <end position="253"/>
    </location>
</feature>
<keyword evidence="3 6" id="KW-0812">Transmembrane</keyword>
<gene>
    <name evidence="7" type="ORF">GCM10023196_039040</name>
</gene>
<evidence type="ECO:0000256" key="4">
    <source>
        <dbReference type="ARBA" id="ARBA00022989"/>
    </source>
</evidence>
<keyword evidence="2" id="KW-1003">Cell membrane</keyword>
<dbReference type="PANTHER" id="PTHR23513:SF11">
    <property type="entry name" value="STAPHYLOFERRIN A TRANSPORTER"/>
    <property type="match status" value="1"/>
</dbReference>
<evidence type="ECO:0000256" key="5">
    <source>
        <dbReference type="ARBA" id="ARBA00023136"/>
    </source>
</evidence>
<dbReference type="Pfam" id="PF07690">
    <property type="entry name" value="MFS_1"/>
    <property type="match status" value="1"/>
</dbReference>
<dbReference type="PANTHER" id="PTHR23513">
    <property type="entry name" value="INTEGRAL MEMBRANE EFFLUX PROTEIN-RELATED"/>
    <property type="match status" value="1"/>
</dbReference>
<dbReference type="InterPro" id="IPR011701">
    <property type="entry name" value="MFS"/>
</dbReference>
<reference evidence="8" key="1">
    <citation type="journal article" date="2019" name="Int. J. Syst. Evol. Microbiol.">
        <title>The Global Catalogue of Microorganisms (GCM) 10K type strain sequencing project: providing services to taxonomists for standard genome sequencing and annotation.</title>
        <authorList>
            <consortium name="The Broad Institute Genomics Platform"/>
            <consortium name="The Broad Institute Genome Sequencing Center for Infectious Disease"/>
            <person name="Wu L."/>
            <person name="Ma J."/>
        </authorList>
    </citation>
    <scope>NUCLEOTIDE SEQUENCE [LARGE SCALE GENOMIC DNA]</scope>
    <source>
        <strain evidence="8">JCM 17939</strain>
    </source>
</reference>
<feature type="transmembrane region" description="Helical" evidence="6">
    <location>
        <begin position="96"/>
        <end position="122"/>
    </location>
</feature>
<feature type="transmembrane region" description="Helical" evidence="6">
    <location>
        <begin position="55"/>
        <end position="76"/>
    </location>
</feature>
<dbReference type="RefSeq" id="WP_345432303.1">
    <property type="nucleotide sequence ID" value="NZ_BAABHK010000005.1"/>
</dbReference>
<feature type="transmembrane region" description="Helical" evidence="6">
    <location>
        <begin position="24"/>
        <end position="48"/>
    </location>
</feature>
<evidence type="ECO:0000313" key="8">
    <source>
        <dbReference type="Proteomes" id="UP001501442"/>
    </source>
</evidence>
<feature type="transmembrane region" description="Helical" evidence="6">
    <location>
        <begin position="171"/>
        <end position="191"/>
    </location>
</feature>
<feature type="transmembrane region" description="Helical" evidence="6">
    <location>
        <begin position="259"/>
        <end position="280"/>
    </location>
</feature>
<organism evidence="7 8">
    <name type="scientific">Actinoallomurus vinaceus</name>
    <dbReference type="NCBI Taxonomy" id="1080074"/>
    <lineage>
        <taxon>Bacteria</taxon>
        <taxon>Bacillati</taxon>
        <taxon>Actinomycetota</taxon>
        <taxon>Actinomycetes</taxon>
        <taxon>Streptosporangiales</taxon>
        <taxon>Thermomonosporaceae</taxon>
        <taxon>Actinoallomurus</taxon>
    </lineage>
</organism>
<protein>
    <submittedName>
        <fullName evidence="7">MFS transporter</fullName>
    </submittedName>
</protein>
<keyword evidence="5 6" id="KW-0472">Membrane</keyword>
<feature type="transmembrane region" description="Helical" evidence="6">
    <location>
        <begin position="292"/>
        <end position="309"/>
    </location>
</feature>
<dbReference type="Proteomes" id="UP001501442">
    <property type="component" value="Unassembled WGS sequence"/>
</dbReference>
<dbReference type="CDD" id="cd06173">
    <property type="entry name" value="MFS_MefA_like"/>
    <property type="match status" value="1"/>
</dbReference>
<name>A0ABP8UBK4_9ACTN</name>
<evidence type="ECO:0000256" key="2">
    <source>
        <dbReference type="ARBA" id="ARBA00022475"/>
    </source>
</evidence>
<feature type="transmembrane region" description="Helical" evidence="6">
    <location>
        <begin position="315"/>
        <end position="338"/>
    </location>
</feature>
<comment type="subcellular location">
    <subcellularLocation>
        <location evidence="1">Cell membrane</location>
        <topology evidence="1">Multi-pass membrane protein</topology>
    </subcellularLocation>
</comment>
<evidence type="ECO:0000256" key="1">
    <source>
        <dbReference type="ARBA" id="ARBA00004651"/>
    </source>
</evidence>
<evidence type="ECO:0000256" key="3">
    <source>
        <dbReference type="ARBA" id="ARBA00022692"/>
    </source>
</evidence>
<sequence length="418" mass="43772">MSCPTDEDRPATYRGLFALVEYRAVFTASVLSWCGDYLCKAAVALLVFDRTGSALASAATFALGFLPWLTVGPLLAAMAERYPSRSVMISCDLARMVLIGLIAIPGVPIPIMLVLLFAGGLLGPPFEAARSAQLPQILTGDHYSLGIAFNSTIFNLAQMVGYAAGGIVAGYRPHVALLLNAVTFAGSAFLLRRHVKLRPATLTAARRTSLWRETRQGYTLVFGHPLMRTIALVIFGVASFVVVPEGLAASWAAELDGGGSAQGLIMAANPLGVAIGGLVLTRLLRPGIRTRLIRPLAVLAPLTLVPALFDPPLAGVLLLATASGMAMSLLLPAAQGLFQQVLPHEYRARAFGVMSGGLQLAQGGAILVTGALSERFSASTVIGAWCAAGVLLMLLATFQPMTAPETPTAALVPAEEAR</sequence>
<proteinExistence type="predicted"/>
<comment type="caution">
    <text evidence="7">The sequence shown here is derived from an EMBL/GenBank/DDBJ whole genome shotgun (WGS) entry which is preliminary data.</text>
</comment>
<keyword evidence="8" id="KW-1185">Reference proteome</keyword>
<evidence type="ECO:0000256" key="6">
    <source>
        <dbReference type="SAM" id="Phobius"/>
    </source>
</evidence>
<feature type="transmembrane region" description="Helical" evidence="6">
    <location>
        <begin position="378"/>
        <end position="398"/>
    </location>
</feature>
<accession>A0ABP8UBK4</accession>
<evidence type="ECO:0000313" key="7">
    <source>
        <dbReference type="EMBL" id="GAA4627323.1"/>
    </source>
</evidence>
<dbReference type="EMBL" id="BAABHK010000005">
    <property type="protein sequence ID" value="GAA4627323.1"/>
    <property type="molecule type" value="Genomic_DNA"/>
</dbReference>
<dbReference type="Gene3D" id="1.20.1250.20">
    <property type="entry name" value="MFS general substrate transporter like domains"/>
    <property type="match status" value="1"/>
</dbReference>